<gene>
    <name evidence="3" type="ORF">SAMN05661003_10748</name>
</gene>
<dbReference type="PANTHER" id="PTHR12526">
    <property type="entry name" value="GLYCOSYLTRANSFERASE"/>
    <property type="match status" value="1"/>
</dbReference>
<feature type="domain" description="Glycosyl transferase family 1" evidence="1">
    <location>
        <begin position="192"/>
        <end position="346"/>
    </location>
</feature>
<keyword evidence="3" id="KW-0328">Glycosyltransferase</keyword>
<evidence type="ECO:0000259" key="1">
    <source>
        <dbReference type="Pfam" id="PF00534"/>
    </source>
</evidence>
<proteinExistence type="predicted"/>
<dbReference type="GO" id="GO:0016757">
    <property type="term" value="F:glycosyltransferase activity"/>
    <property type="evidence" value="ECO:0007669"/>
    <property type="project" value="UniProtKB-KW"/>
</dbReference>
<name>A0A1G7BW14_9BACT</name>
<feature type="domain" description="Glycosyltransferase subfamily 4-like N-terminal" evidence="2">
    <location>
        <begin position="16"/>
        <end position="170"/>
    </location>
</feature>
<dbReference type="Proteomes" id="UP000243205">
    <property type="component" value="Unassembled WGS sequence"/>
</dbReference>
<sequence>MRVLHVYRTYFPDSQGGLEEAIRQLCRATTSRGVQNRIFTLSPCPRPAVLQRPEAEVHRFPRTCEIASCGISVSALAGFRALVDWADLVHYQFPWPFADFLHLAACVRKPALVSYQADIVRQQGWLRLYRPLMRQFLARMAAVVATSPQYAASSPVLSAMRDRLQVIPLGLDPASYPVPSADRQQEVLRRFGRDYFLFVGVLRYYKGLSFLLEAARHAPFQVVVAGSGPLESLLHRQVRELGLSNVHFAGHVDDATKVALLQQARALVFPSHLRSEAFGMALLEGALFARPLISCEIGSGMSYINQHNQTGLIVPPEDPFALRQAMLQLYQDEVLAARLGAGAYQRFLQLFTAERMAEQYLHLYRWILGSSP</sequence>
<evidence type="ECO:0000259" key="2">
    <source>
        <dbReference type="Pfam" id="PF13579"/>
    </source>
</evidence>
<dbReference type="PANTHER" id="PTHR12526:SF627">
    <property type="entry name" value="D-RHAMNOSYLTRANSFERASE WBPZ"/>
    <property type="match status" value="1"/>
</dbReference>
<protein>
    <submittedName>
        <fullName evidence="3">Rhamnosyl/mannosyltransferase</fullName>
    </submittedName>
</protein>
<dbReference type="Gene3D" id="3.40.50.2000">
    <property type="entry name" value="Glycogen Phosphorylase B"/>
    <property type="match status" value="2"/>
</dbReference>
<reference evidence="4" key="1">
    <citation type="submission" date="2016-10" db="EMBL/GenBank/DDBJ databases">
        <authorList>
            <person name="Varghese N."/>
            <person name="Submissions S."/>
        </authorList>
    </citation>
    <scope>NUCLEOTIDE SEQUENCE [LARGE SCALE GENOMIC DNA]</scope>
    <source>
        <strain evidence="4">DSM 8987</strain>
    </source>
</reference>
<dbReference type="Pfam" id="PF13579">
    <property type="entry name" value="Glyco_trans_4_4"/>
    <property type="match status" value="1"/>
</dbReference>
<dbReference type="STRING" id="57664.SAMN05661003_10748"/>
<keyword evidence="4" id="KW-1185">Reference proteome</keyword>
<organism evidence="3 4">
    <name type="scientific">Desulfuromonas thiophila</name>
    <dbReference type="NCBI Taxonomy" id="57664"/>
    <lineage>
        <taxon>Bacteria</taxon>
        <taxon>Pseudomonadati</taxon>
        <taxon>Thermodesulfobacteriota</taxon>
        <taxon>Desulfuromonadia</taxon>
        <taxon>Desulfuromonadales</taxon>
        <taxon>Desulfuromonadaceae</taxon>
        <taxon>Desulfuromonas</taxon>
    </lineage>
</organism>
<dbReference type="SUPFAM" id="SSF53756">
    <property type="entry name" value="UDP-Glycosyltransferase/glycogen phosphorylase"/>
    <property type="match status" value="1"/>
</dbReference>
<dbReference type="RefSeq" id="WP_092078207.1">
    <property type="nucleotide sequence ID" value="NZ_FNAQ01000007.1"/>
</dbReference>
<evidence type="ECO:0000313" key="4">
    <source>
        <dbReference type="Proteomes" id="UP000243205"/>
    </source>
</evidence>
<dbReference type="Pfam" id="PF00534">
    <property type="entry name" value="Glycos_transf_1"/>
    <property type="match status" value="1"/>
</dbReference>
<evidence type="ECO:0000313" key="3">
    <source>
        <dbReference type="EMBL" id="SDE30566.1"/>
    </source>
</evidence>
<accession>A0A1G7BW14</accession>
<dbReference type="InterPro" id="IPR001296">
    <property type="entry name" value="Glyco_trans_1"/>
</dbReference>
<keyword evidence="3" id="KW-0808">Transferase</keyword>
<dbReference type="EMBL" id="FNAQ01000007">
    <property type="protein sequence ID" value="SDE30566.1"/>
    <property type="molecule type" value="Genomic_DNA"/>
</dbReference>
<dbReference type="OrthoDB" id="9790710at2"/>
<dbReference type="InterPro" id="IPR028098">
    <property type="entry name" value="Glyco_trans_4-like_N"/>
</dbReference>
<dbReference type="AlphaFoldDB" id="A0A1G7BW14"/>